<accession>A0A4C1VBR8</accession>
<dbReference type="Proteomes" id="UP000299102">
    <property type="component" value="Unassembled WGS sequence"/>
</dbReference>
<dbReference type="AlphaFoldDB" id="A0A4C1VBR8"/>
<comment type="caution">
    <text evidence="2">The sequence shown here is derived from an EMBL/GenBank/DDBJ whole genome shotgun (WGS) entry which is preliminary data.</text>
</comment>
<proteinExistence type="predicted"/>
<reference evidence="2 3" key="1">
    <citation type="journal article" date="2019" name="Commun. Biol.">
        <title>The bagworm genome reveals a unique fibroin gene that provides high tensile strength.</title>
        <authorList>
            <person name="Kono N."/>
            <person name="Nakamura H."/>
            <person name="Ohtoshi R."/>
            <person name="Tomita M."/>
            <person name="Numata K."/>
            <person name="Arakawa K."/>
        </authorList>
    </citation>
    <scope>NUCLEOTIDE SEQUENCE [LARGE SCALE GENOMIC DNA]</scope>
</reference>
<protein>
    <submittedName>
        <fullName evidence="2">Uncharacterized protein</fullName>
    </submittedName>
</protein>
<keyword evidence="1" id="KW-0472">Membrane</keyword>
<dbReference type="EMBL" id="BGZK01000316">
    <property type="protein sequence ID" value="GBP36226.1"/>
    <property type="molecule type" value="Genomic_DNA"/>
</dbReference>
<evidence type="ECO:0000256" key="1">
    <source>
        <dbReference type="SAM" id="Phobius"/>
    </source>
</evidence>
<feature type="transmembrane region" description="Helical" evidence="1">
    <location>
        <begin position="95"/>
        <end position="116"/>
    </location>
</feature>
<name>A0A4C1VBR8_EUMVA</name>
<organism evidence="2 3">
    <name type="scientific">Eumeta variegata</name>
    <name type="common">Bagworm moth</name>
    <name type="synonym">Eumeta japonica</name>
    <dbReference type="NCBI Taxonomy" id="151549"/>
    <lineage>
        <taxon>Eukaryota</taxon>
        <taxon>Metazoa</taxon>
        <taxon>Ecdysozoa</taxon>
        <taxon>Arthropoda</taxon>
        <taxon>Hexapoda</taxon>
        <taxon>Insecta</taxon>
        <taxon>Pterygota</taxon>
        <taxon>Neoptera</taxon>
        <taxon>Endopterygota</taxon>
        <taxon>Lepidoptera</taxon>
        <taxon>Glossata</taxon>
        <taxon>Ditrysia</taxon>
        <taxon>Tineoidea</taxon>
        <taxon>Psychidae</taxon>
        <taxon>Oiketicinae</taxon>
        <taxon>Eumeta</taxon>
    </lineage>
</organism>
<evidence type="ECO:0000313" key="2">
    <source>
        <dbReference type="EMBL" id="GBP36226.1"/>
    </source>
</evidence>
<evidence type="ECO:0000313" key="3">
    <source>
        <dbReference type="Proteomes" id="UP000299102"/>
    </source>
</evidence>
<keyword evidence="3" id="KW-1185">Reference proteome</keyword>
<keyword evidence="1" id="KW-1133">Transmembrane helix</keyword>
<keyword evidence="1" id="KW-0812">Transmembrane</keyword>
<gene>
    <name evidence="2" type="ORF">EVAR_85473_1</name>
</gene>
<sequence length="121" mass="13796">MSLRQGSHRYERDLPTFNSEYPDMEFDSDKAINMYKSSRPHISDYVLKPGVQKERVISRPVDCFTIRELQRCGRAPAHAERETNSTQRGARADQFAVAISLHTSLLSLLVISIGTLSNRRT</sequence>